<accession>A0A396IRJ5</accession>
<name>A0A396IRJ5_MEDTR</name>
<organism evidence="1 2">
    <name type="scientific">Medicago truncatula</name>
    <name type="common">Barrel medic</name>
    <name type="synonym">Medicago tribuloides</name>
    <dbReference type="NCBI Taxonomy" id="3880"/>
    <lineage>
        <taxon>Eukaryota</taxon>
        <taxon>Viridiplantae</taxon>
        <taxon>Streptophyta</taxon>
        <taxon>Embryophyta</taxon>
        <taxon>Tracheophyta</taxon>
        <taxon>Spermatophyta</taxon>
        <taxon>Magnoliopsida</taxon>
        <taxon>eudicotyledons</taxon>
        <taxon>Gunneridae</taxon>
        <taxon>Pentapetalae</taxon>
        <taxon>rosids</taxon>
        <taxon>fabids</taxon>
        <taxon>Fabales</taxon>
        <taxon>Fabaceae</taxon>
        <taxon>Papilionoideae</taxon>
        <taxon>50 kb inversion clade</taxon>
        <taxon>NPAAA clade</taxon>
        <taxon>Hologalegina</taxon>
        <taxon>IRL clade</taxon>
        <taxon>Trifolieae</taxon>
        <taxon>Medicago</taxon>
    </lineage>
</organism>
<sequence>MEGFIIISPKVLNTLLGSGSCWVLISFIGRHVLYMALAIVYEFEPQTLHILCIVRTN</sequence>
<proteinExistence type="predicted"/>
<dbReference type="Proteomes" id="UP000265566">
    <property type="component" value="Chromosome 3"/>
</dbReference>
<comment type="caution">
    <text evidence="1">The sequence shown here is derived from an EMBL/GenBank/DDBJ whole genome shotgun (WGS) entry which is preliminary data.</text>
</comment>
<protein>
    <submittedName>
        <fullName evidence="1">Uncharacterized protein</fullName>
    </submittedName>
</protein>
<dbReference type="EMBL" id="PSQE01000003">
    <property type="protein sequence ID" value="RHN67970.1"/>
    <property type="molecule type" value="Genomic_DNA"/>
</dbReference>
<dbReference type="AlphaFoldDB" id="A0A396IRJ5"/>
<dbReference type="Gramene" id="rna16240">
    <property type="protein sequence ID" value="RHN67970.1"/>
    <property type="gene ID" value="gene16240"/>
</dbReference>
<evidence type="ECO:0000313" key="1">
    <source>
        <dbReference type="EMBL" id="RHN67970.1"/>
    </source>
</evidence>
<evidence type="ECO:0000313" key="2">
    <source>
        <dbReference type="Proteomes" id="UP000265566"/>
    </source>
</evidence>
<gene>
    <name evidence="1" type="ORF">MtrunA17_Chr3g0108621</name>
</gene>
<reference evidence="2" key="1">
    <citation type="journal article" date="2018" name="Nat. Plants">
        <title>Whole-genome landscape of Medicago truncatula symbiotic genes.</title>
        <authorList>
            <person name="Pecrix Y."/>
            <person name="Staton S.E."/>
            <person name="Sallet E."/>
            <person name="Lelandais-Briere C."/>
            <person name="Moreau S."/>
            <person name="Carrere S."/>
            <person name="Blein T."/>
            <person name="Jardinaud M.F."/>
            <person name="Latrasse D."/>
            <person name="Zouine M."/>
            <person name="Zahm M."/>
            <person name="Kreplak J."/>
            <person name="Mayjonade B."/>
            <person name="Satge C."/>
            <person name="Perez M."/>
            <person name="Cauet S."/>
            <person name="Marande W."/>
            <person name="Chantry-Darmon C."/>
            <person name="Lopez-Roques C."/>
            <person name="Bouchez O."/>
            <person name="Berard A."/>
            <person name="Debelle F."/>
            <person name="Munos S."/>
            <person name="Bendahmane A."/>
            <person name="Berges H."/>
            <person name="Niebel A."/>
            <person name="Buitink J."/>
            <person name="Frugier F."/>
            <person name="Benhamed M."/>
            <person name="Crespi M."/>
            <person name="Gouzy J."/>
            <person name="Gamas P."/>
        </authorList>
    </citation>
    <scope>NUCLEOTIDE SEQUENCE [LARGE SCALE GENOMIC DNA]</scope>
    <source>
        <strain evidence="2">cv. Jemalong A17</strain>
    </source>
</reference>